<evidence type="ECO:0000313" key="6">
    <source>
        <dbReference type="Proteomes" id="UP000619512"/>
    </source>
</evidence>
<name>A0A4P7BCF4_9BURK</name>
<dbReference type="OrthoDB" id="583532at2"/>
<evidence type="ECO:0000313" key="3">
    <source>
        <dbReference type="EMBL" id="GGY96811.1"/>
    </source>
</evidence>
<proteinExistence type="predicted"/>
<dbReference type="Pfam" id="PF11740">
    <property type="entry name" value="KfrA_N"/>
    <property type="match status" value="1"/>
</dbReference>
<feature type="domain" description="KfrA N-terminal DNA-binding" evidence="2">
    <location>
        <begin position="7"/>
        <end position="123"/>
    </location>
</feature>
<feature type="coiled-coil region" evidence="1">
    <location>
        <begin position="196"/>
        <end position="230"/>
    </location>
</feature>
<gene>
    <name evidence="4" type="ORF">E1742_04900</name>
    <name evidence="3" type="ORF">GCM10007388_33000</name>
</gene>
<dbReference type="Proteomes" id="UP000619512">
    <property type="component" value="Unassembled WGS sequence"/>
</dbReference>
<accession>A0A4P7BCF4</accession>
<dbReference type="GO" id="GO:0003677">
    <property type="term" value="F:DNA binding"/>
    <property type="evidence" value="ECO:0007669"/>
    <property type="project" value="UniProtKB-KW"/>
</dbReference>
<dbReference type="InterPro" id="IPR021104">
    <property type="entry name" value="KfrA_DNA-bd_N"/>
</dbReference>
<evidence type="ECO:0000313" key="4">
    <source>
        <dbReference type="EMBL" id="QBQ35577.1"/>
    </source>
</evidence>
<sequence length="233" mass="25372">MPDVVPTYEQVAEAAGRLREEGRPVTIEAVREILGDASATGVLRHLTAWRAAEEPMPTPPAADIPEAVAAALTDWARRYAEESGAGPRDALARAQADLDELLRSGEQAESERDQAQAVNAEQAEQIEQLTVELRDARRVATEALVSKAKDQLAIDGKDRQINDLRQQLERNVTASAADSDARLAAEMELVGAVTARDEFASEIKQLRQQLDTIKAERATLRAEVDATRGRAKT</sequence>
<keyword evidence="1" id="KW-0175">Coiled coil</keyword>
<reference evidence="3" key="3">
    <citation type="submission" date="2022-12" db="EMBL/GenBank/DDBJ databases">
        <authorList>
            <person name="Sun Q."/>
            <person name="Kim S."/>
        </authorList>
    </citation>
    <scope>NUCLEOTIDE SEQUENCE</scope>
    <source>
        <strain evidence="3">KCTC 12344</strain>
    </source>
</reference>
<protein>
    <submittedName>
        <fullName evidence="4">DNA-binding protein</fullName>
    </submittedName>
</protein>
<dbReference type="RefSeq" id="WP_134383816.1">
    <property type="nucleotide sequence ID" value="NZ_BMWW01000005.1"/>
</dbReference>
<reference evidence="3" key="1">
    <citation type="journal article" date="2014" name="Int. J. Syst. Evol. Microbiol.">
        <title>Complete genome sequence of Corynebacterium casei LMG S-19264T (=DSM 44701T), isolated from a smear-ripened cheese.</title>
        <authorList>
            <consortium name="US DOE Joint Genome Institute (JGI-PGF)"/>
            <person name="Walter F."/>
            <person name="Albersmeier A."/>
            <person name="Kalinowski J."/>
            <person name="Ruckert C."/>
        </authorList>
    </citation>
    <scope>NUCLEOTIDE SEQUENCE</scope>
    <source>
        <strain evidence="3">KCTC 12344</strain>
    </source>
</reference>
<keyword evidence="4" id="KW-0238">DNA-binding</keyword>
<dbReference type="EMBL" id="CP038026">
    <property type="protein sequence ID" value="QBQ35577.1"/>
    <property type="molecule type" value="Genomic_DNA"/>
</dbReference>
<dbReference type="AlphaFoldDB" id="A0A4P7BCF4"/>
<organism evidence="3 6">
    <name type="scientific">Pseudoduganella plicata</name>
    <dbReference type="NCBI Taxonomy" id="321984"/>
    <lineage>
        <taxon>Bacteria</taxon>
        <taxon>Pseudomonadati</taxon>
        <taxon>Pseudomonadota</taxon>
        <taxon>Betaproteobacteria</taxon>
        <taxon>Burkholderiales</taxon>
        <taxon>Oxalobacteraceae</taxon>
        <taxon>Telluria group</taxon>
        <taxon>Pseudoduganella</taxon>
    </lineage>
</organism>
<evidence type="ECO:0000259" key="2">
    <source>
        <dbReference type="Pfam" id="PF11740"/>
    </source>
</evidence>
<evidence type="ECO:0000313" key="5">
    <source>
        <dbReference type="Proteomes" id="UP000294359"/>
    </source>
</evidence>
<keyword evidence="5" id="KW-1185">Reference proteome</keyword>
<reference evidence="4 5" key="2">
    <citation type="submission" date="2019-03" db="EMBL/GenBank/DDBJ databases">
        <title>Draft Genome Sequences of Six Type Strains of the Genus Massilia.</title>
        <authorList>
            <person name="Miess H."/>
            <person name="Frediansyhah A."/>
            <person name="Gross H."/>
        </authorList>
    </citation>
    <scope>NUCLEOTIDE SEQUENCE [LARGE SCALE GENOMIC DNA]</scope>
    <source>
        <strain evidence="4 5">DSM 17505</strain>
    </source>
</reference>
<dbReference type="Proteomes" id="UP000294359">
    <property type="component" value="Chromosome"/>
</dbReference>
<feature type="coiled-coil region" evidence="1">
    <location>
        <begin position="91"/>
        <end position="139"/>
    </location>
</feature>
<evidence type="ECO:0000256" key="1">
    <source>
        <dbReference type="SAM" id="Coils"/>
    </source>
</evidence>
<dbReference type="EMBL" id="BMWW01000005">
    <property type="protein sequence ID" value="GGY96811.1"/>
    <property type="molecule type" value="Genomic_DNA"/>
</dbReference>